<protein>
    <submittedName>
        <fullName evidence="1">Uncharacterized protein</fullName>
    </submittedName>
</protein>
<dbReference type="AlphaFoldDB" id="A0A4Y2M4X1"/>
<accession>A0A4Y2M4X1</accession>
<reference evidence="1 2" key="1">
    <citation type="journal article" date="2019" name="Sci. Rep.">
        <title>Orb-weaving spider Araneus ventricosus genome elucidates the spidroin gene catalogue.</title>
        <authorList>
            <person name="Kono N."/>
            <person name="Nakamura H."/>
            <person name="Ohtoshi R."/>
            <person name="Moran D.A.P."/>
            <person name="Shinohara A."/>
            <person name="Yoshida Y."/>
            <person name="Fujiwara M."/>
            <person name="Mori M."/>
            <person name="Tomita M."/>
            <person name="Arakawa K."/>
        </authorList>
    </citation>
    <scope>NUCLEOTIDE SEQUENCE [LARGE SCALE GENOMIC DNA]</scope>
</reference>
<dbReference type="EMBL" id="BGPR01006738">
    <property type="protein sequence ID" value="GBN21470.1"/>
    <property type="molecule type" value="Genomic_DNA"/>
</dbReference>
<dbReference type="Proteomes" id="UP000499080">
    <property type="component" value="Unassembled WGS sequence"/>
</dbReference>
<evidence type="ECO:0000313" key="1">
    <source>
        <dbReference type="EMBL" id="GBN21470.1"/>
    </source>
</evidence>
<name>A0A4Y2M4X1_ARAVE</name>
<sequence length="72" mass="7681">MAGKENNGWRYGCGHGPKRNQCSDPLGLEIGQQVSVVVEGNIADRAQDAIGQSVVRDSTGLLEIFLAAFMFG</sequence>
<comment type="caution">
    <text evidence="1">The sequence shown here is derived from an EMBL/GenBank/DDBJ whole genome shotgun (WGS) entry which is preliminary data.</text>
</comment>
<proteinExistence type="predicted"/>
<organism evidence="1 2">
    <name type="scientific">Araneus ventricosus</name>
    <name type="common">Orbweaver spider</name>
    <name type="synonym">Epeira ventricosa</name>
    <dbReference type="NCBI Taxonomy" id="182803"/>
    <lineage>
        <taxon>Eukaryota</taxon>
        <taxon>Metazoa</taxon>
        <taxon>Ecdysozoa</taxon>
        <taxon>Arthropoda</taxon>
        <taxon>Chelicerata</taxon>
        <taxon>Arachnida</taxon>
        <taxon>Araneae</taxon>
        <taxon>Araneomorphae</taxon>
        <taxon>Entelegynae</taxon>
        <taxon>Araneoidea</taxon>
        <taxon>Araneidae</taxon>
        <taxon>Araneus</taxon>
    </lineage>
</organism>
<keyword evidence="2" id="KW-1185">Reference proteome</keyword>
<evidence type="ECO:0000313" key="2">
    <source>
        <dbReference type="Proteomes" id="UP000499080"/>
    </source>
</evidence>
<gene>
    <name evidence="1" type="ORF">AVEN_27847_1</name>
</gene>